<dbReference type="InterPro" id="IPR042206">
    <property type="entry name" value="CRISPR-assoc_Cas1_C"/>
</dbReference>
<comment type="similarity">
    <text evidence="10">Belongs to the CRISPR-associated endonuclease Cas1 family.</text>
</comment>
<keyword evidence="7 10" id="KW-0238">DNA-binding</keyword>
<evidence type="ECO:0000256" key="4">
    <source>
        <dbReference type="ARBA" id="ARBA00022801"/>
    </source>
</evidence>
<dbReference type="Proteomes" id="UP000422221">
    <property type="component" value="Unassembled WGS sequence"/>
</dbReference>
<dbReference type="InterPro" id="IPR043502">
    <property type="entry name" value="DNA/RNA_pol_sf"/>
</dbReference>
<dbReference type="Pfam" id="PF00078">
    <property type="entry name" value="RVT_1"/>
    <property type="match status" value="1"/>
</dbReference>
<keyword evidence="2 10" id="KW-0479">Metal-binding</keyword>
<dbReference type="PANTHER" id="PTHR34353:SF2">
    <property type="entry name" value="CRISPR-ASSOCIATED ENDONUCLEASE CAS1 1"/>
    <property type="match status" value="1"/>
</dbReference>
<evidence type="ECO:0000313" key="12">
    <source>
        <dbReference type="EMBL" id="KAA3757763.1"/>
    </source>
</evidence>
<accession>A0A7J4XCZ7</accession>
<feature type="binding site" evidence="10">
    <location>
        <position position="656"/>
    </location>
    <ligand>
        <name>Mn(2+)</name>
        <dbReference type="ChEBI" id="CHEBI:29035"/>
    </ligand>
</feature>
<evidence type="ECO:0000256" key="8">
    <source>
        <dbReference type="ARBA" id="ARBA00023211"/>
    </source>
</evidence>
<dbReference type="RefSeq" id="WP_130059526.1">
    <property type="nucleotide sequence ID" value="NZ_JADNPJ010000031.1"/>
</dbReference>
<dbReference type="GO" id="GO:0016787">
    <property type="term" value="F:hydrolase activity"/>
    <property type="evidence" value="ECO:0007669"/>
    <property type="project" value="UniProtKB-KW"/>
</dbReference>
<feature type="binding site" evidence="10">
    <location>
        <position position="590"/>
    </location>
    <ligand>
        <name>Mn(2+)</name>
        <dbReference type="ChEBI" id="CHEBI:29035"/>
    </ligand>
</feature>
<dbReference type="PANTHER" id="PTHR34353">
    <property type="entry name" value="CRISPR-ASSOCIATED ENDONUCLEASE CAS1 1"/>
    <property type="match status" value="1"/>
</dbReference>
<organism evidence="12 13">
    <name type="scientific">Bacteroides salyersiae</name>
    <dbReference type="NCBI Taxonomy" id="291644"/>
    <lineage>
        <taxon>Bacteria</taxon>
        <taxon>Pseudomonadati</taxon>
        <taxon>Bacteroidota</taxon>
        <taxon>Bacteroidia</taxon>
        <taxon>Bacteroidales</taxon>
        <taxon>Bacteroidaceae</taxon>
        <taxon>Bacteroides</taxon>
    </lineage>
</organism>
<proteinExistence type="inferred from homology"/>
<evidence type="ECO:0000256" key="1">
    <source>
        <dbReference type="ARBA" id="ARBA00022722"/>
    </source>
</evidence>
<feature type="domain" description="Reverse transcriptase" evidence="11">
    <location>
        <begin position="49"/>
        <end position="276"/>
    </location>
</feature>
<keyword evidence="6 10" id="KW-0051">Antiviral defense</keyword>
<dbReference type="GO" id="GO:0051607">
    <property type="term" value="P:defense response to virus"/>
    <property type="evidence" value="ECO:0007669"/>
    <property type="project" value="UniProtKB-UniRule"/>
</dbReference>
<comment type="cofactor">
    <cofactor evidence="10">
        <name>Mg(2+)</name>
        <dbReference type="ChEBI" id="CHEBI:18420"/>
    </cofactor>
    <cofactor evidence="10">
        <name>Mn(2+)</name>
        <dbReference type="ChEBI" id="CHEBI:29035"/>
    </cofactor>
</comment>
<dbReference type="Pfam" id="PF01867">
    <property type="entry name" value="Cas_Cas1"/>
    <property type="match status" value="1"/>
</dbReference>
<keyword evidence="4 10" id="KW-0378">Hydrolase</keyword>
<dbReference type="SUPFAM" id="SSF56672">
    <property type="entry name" value="DNA/RNA polymerases"/>
    <property type="match status" value="1"/>
</dbReference>
<dbReference type="Gene3D" id="1.20.120.920">
    <property type="entry name" value="CRISPR-associated endonuclease Cas1, C-terminal domain"/>
    <property type="match status" value="1"/>
</dbReference>
<protein>
    <recommendedName>
        <fullName evidence="10">CRISPR-associated endonuclease Cas1</fullName>
        <ecNumber evidence="10">3.1.-.-</ecNumber>
    </recommendedName>
</protein>
<name>A0A7J4XCZ7_9BACE</name>
<evidence type="ECO:0000256" key="7">
    <source>
        <dbReference type="ARBA" id="ARBA00023125"/>
    </source>
</evidence>
<comment type="caution">
    <text evidence="12">The sequence shown here is derived from an EMBL/GenBank/DDBJ whole genome shotgun (WGS) entry which is preliminary data.</text>
</comment>
<dbReference type="Gene3D" id="3.100.10.20">
    <property type="entry name" value="CRISPR-associated endonuclease Cas1, N-terminal domain"/>
    <property type="match status" value="1"/>
</dbReference>
<evidence type="ECO:0000256" key="3">
    <source>
        <dbReference type="ARBA" id="ARBA00022759"/>
    </source>
</evidence>
<dbReference type="CDD" id="cd01651">
    <property type="entry name" value="RT_G2_intron"/>
    <property type="match status" value="1"/>
</dbReference>
<evidence type="ECO:0000256" key="5">
    <source>
        <dbReference type="ARBA" id="ARBA00022842"/>
    </source>
</evidence>
<feature type="binding site" evidence="10">
    <location>
        <position position="671"/>
    </location>
    <ligand>
        <name>Mn(2+)</name>
        <dbReference type="ChEBI" id="CHEBI:29035"/>
    </ligand>
</feature>
<dbReference type="EC" id="3.1.-.-" evidence="10"/>
<dbReference type="GO" id="GO:0043571">
    <property type="term" value="P:maintenance of CRISPR repeat elements"/>
    <property type="evidence" value="ECO:0007669"/>
    <property type="project" value="UniProtKB-UniRule"/>
</dbReference>
<evidence type="ECO:0000256" key="10">
    <source>
        <dbReference type="HAMAP-Rule" id="MF_01470"/>
    </source>
</evidence>
<dbReference type="AlphaFoldDB" id="A0A7J4XCZ7"/>
<keyword evidence="1 10" id="KW-0540">Nuclease</keyword>
<dbReference type="NCBIfam" id="TIGR00287">
    <property type="entry name" value="cas1"/>
    <property type="match status" value="1"/>
</dbReference>
<dbReference type="CDD" id="cd09634">
    <property type="entry name" value="Cas1_I-II-III"/>
    <property type="match status" value="1"/>
</dbReference>
<dbReference type="InterPro" id="IPR050646">
    <property type="entry name" value="Cas1"/>
</dbReference>
<comment type="subunit">
    <text evidence="9 10">Homodimer, forms a heterotetramer with a Cas2 homodimer.</text>
</comment>
<dbReference type="HAMAP" id="MF_01470">
    <property type="entry name" value="Cas1"/>
    <property type="match status" value="1"/>
</dbReference>
<dbReference type="PROSITE" id="PS50878">
    <property type="entry name" value="RT_POL"/>
    <property type="match status" value="1"/>
</dbReference>
<evidence type="ECO:0000256" key="9">
    <source>
        <dbReference type="ARBA" id="ARBA00038592"/>
    </source>
</evidence>
<keyword evidence="8 10" id="KW-0464">Manganese</keyword>
<evidence type="ECO:0000259" key="11">
    <source>
        <dbReference type="PROSITE" id="PS50878"/>
    </source>
</evidence>
<comment type="function">
    <text evidence="10">CRISPR (clustered regularly interspaced short palindromic repeat), is an adaptive immune system that provides protection against mobile genetic elements (viruses, transposable elements and conjugative plasmids). CRISPR clusters contain spacers, sequences complementary to antecedent mobile elements, and target invading nucleic acids. CRISPR clusters are transcribed and processed into CRISPR RNA (crRNA). Acts as a dsDNA endonuclease. Involved in the integration of spacer DNA into the CRISPR cassette.</text>
</comment>
<dbReference type="GO" id="GO:0004519">
    <property type="term" value="F:endonuclease activity"/>
    <property type="evidence" value="ECO:0007669"/>
    <property type="project" value="UniProtKB-UniRule"/>
</dbReference>
<evidence type="ECO:0000313" key="13">
    <source>
        <dbReference type="Proteomes" id="UP000422221"/>
    </source>
</evidence>
<dbReference type="InterPro" id="IPR002729">
    <property type="entry name" value="CRISPR-assoc_Cas1"/>
</dbReference>
<dbReference type="InterPro" id="IPR042211">
    <property type="entry name" value="CRISPR-assoc_Cas1_N"/>
</dbReference>
<keyword evidence="5 10" id="KW-0460">Magnesium</keyword>
<evidence type="ECO:0000256" key="6">
    <source>
        <dbReference type="ARBA" id="ARBA00023118"/>
    </source>
</evidence>
<gene>
    <name evidence="10 12" type="primary">cas1</name>
    <name evidence="12" type="ORF">F3F73_21740</name>
</gene>
<keyword evidence="3 10" id="KW-0255">Endonuclease</keyword>
<dbReference type="EMBL" id="VWMK01000031">
    <property type="protein sequence ID" value="KAA3757763.1"/>
    <property type="molecule type" value="Genomic_DNA"/>
</dbReference>
<sequence length="757" mass="86153">MKSLFQSFTTLHALQNAWRAVRTKNSAGGVDGFTVAHFEKKLTDNLTELHHELTTGTWNPEPYLRVEIAKNETEKRKLGLLCIKDKIVQQAIKTAIEPQMDRTFLNVSYGYRPGKGAERAIRRTIQELKKLKNGYIAKLDIDNYFDNINQERLFTRLGNWLKDDETLRLIKLCVQTGIVDPQLKWERTAKGIPQGAILSPLLANFYLHPFDQFAISKAPMYIRYADDFLIASPSEKQTKEAVELIKEELADTFYLQLNKPLVCNFHDGVEFLGIIVSDSHAAVTAQKMKILQERINSICFVKASLSSKSLETLRGIRNYYAKILPQEILKELDCTLMNRLNTLIRKNCNNIISKKDLAVNLQKVDFFAESSNQNKQQLIQQLCSTYVVHTSRSATTSGKKNPGNNAKLITQKKREYQKLENAGAELVVSTPGSYIGASYKGITVKLQGKIINKPSPALRHITVIGKGVSFSSNAMMFCMNHKIPIDFFDSKGKQYATVLNPVFLDETLWSKQVSLPLERKVKLASQIIVGKLKNQLNLIKYYHKYHKDILGGELSEKYIEAVLKLEQQIEKAKSYPITDGKYASGLMGIESQGAIAYWAYIRVLIADDGINFISREHQGATDLMNSLLNYGYAILYARVWKNILAAKLNPSIGILHAHQDGKPTLVFDIVELFRSQVVDRIVISMIQKKIPLKMHDGLLNESTKRTLIRHILERLNRYEKFRGEEITFSQIILKQSQDIAHYIAGENNEFKPYVAKW</sequence>
<dbReference type="GO" id="GO:0003677">
    <property type="term" value="F:DNA binding"/>
    <property type="evidence" value="ECO:0007669"/>
    <property type="project" value="UniProtKB-KW"/>
</dbReference>
<dbReference type="InterPro" id="IPR000477">
    <property type="entry name" value="RT_dom"/>
</dbReference>
<evidence type="ECO:0000256" key="2">
    <source>
        <dbReference type="ARBA" id="ARBA00022723"/>
    </source>
</evidence>
<dbReference type="GO" id="GO:0046872">
    <property type="term" value="F:metal ion binding"/>
    <property type="evidence" value="ECO:0007669"/>
    <property type="project" value="UniProtKB-UniRule"/>
</dbReference>
<reference evidence="12 13" key="1">
    <citation type="journal article" date="2019" name="Nat. Med.">
        <title>A library of human gut bacterial isolates paired with longitudinal multiomics data enables mechanistic microbiome research.</title>
        <authorList>
            <person name="Poyet M."/>
            <person name="Groussin M."/>
            <person name="Gibbons S.M."/>
            <person name="Avila-Pacheco J."/>
            <person name="Jiang X."/>
            <person name="Kearney S.M."/>
            <person name="Perrotta A.R."/>
            <person name="Berdy B."/>
            <person name="Zhao S."/>
            <person name="Lieberman T.D."/>
            <person name="Swanson P.K."/>
            <person name="Smith M."/>
            <person name="Roesemann S."/>
            <person name="Alexander J.E."/>
            <person name="Rich S.A."/>
            <person name="Livny J."/>
            <person name="Vlamakis H."/>
            <person name="Clish C."/>
            <person name="Bullock K."/>
            <person name="Deik A."/>
            <person name="Scott J."/>
            <person name="Pierce K.A."/>
            <person name="Xavier R.J."/>
            <person name="Alm E.J."/>
        </authorList>
    </citation>
    <scope>NUCLEOTIDE SEQUENCE [LARGE SCALE GENOMIC DNA]</scope>
    <source>
        <strain evidence="12 13">BIOML-A10</strain>
    </source>
</reference>